<evidence type="ECO:0000259" key="8">
    <source>
        <dbReference type="PROSITE" id="PS50928"/>
    </source>
</evidence>
<evidence type="ECO:0000313" key="9">
    <source>
        <dbReference type="EMBL" id="MCO1657570.1"/>
    </source>
</evidence>
<feature type="transmembrane region" description="Helical" evidence="7">
    <location>
        <begin position="135"/>
        <end position="152"/>
    </location>
</feature>
<keyword evidence="5 7" id="KW-1133">Transmembrane helix</keyword>
<evidence type="ECO:0000256" key="3">
    <source>
        <dbReference type="ARBA" id="ARBA00022475"/>
    </source>
</evidence>
<evidence type="ECO:0000256" key="2">
    <source>
        <dbReference type="ARBA" id="ARBA00022448"/>
    </source>
</evidence>
<feature type="transmembrane region" description="Helical" evidence="7">
    <location>
        <begin position="102"/>
        <end position="123"/>
    </location>
</feature>
<dbReference type="Gene3D" id="1.10.3720.10">
    <property type="entry name" value="MetI-like"/>
    <property type="match status" value="1"/>
</dbReference>
<keyword evidence="4 7" id="KW-0812">Transmembrane</keyword>
<evidence type="ECO:0000313" key="10">
    <source>
        <dbReference type="Proteomes" id="UP001165283"/>
    </source>
</evidence>
<reference evidence="9" key="1">
    <citation type="submission" date="2021-04" db="EMBL/GenBank/DDBJ databases">
        <title>Pseudonocardia sp. nov., isolated from sandy soil of mangrove forest.</title>
        <authorList>
            <person name="Zan Z."/>
            <person name="Huang R."/>
            <person name="Liu W."/>
        </authorList>
    </citation>
    <scope>NUCLEOTIDE SEQUENCE</scope>
    <source>
        <strain evidence="9">S2-4</strain>
    </source>
</reference>
<evidence type="ECO:0000256" key="4">
    <source>
        <dbReference type="ARBA" id="ARBA00022692"/>
    </source>
</evidence>
<dbReference type="Pfam" id="PF00528">
    <property type="entry name" value="BPD_transp_1"/>
    <property type="match status" value="1"/>
</dbReference>
<dbReference type="RefSeq" id="WP_252441216.1">
    <property type="nucleotide sequence ID" value="NZ_JAGSOV010000044.1"/>
</dbReference>
<feature type="transmembrane region" description="Helical" evidence="7">
    <location>
        <begin position="247"/>
        <end position="268"/>
    </location>
</feature>
<dbReference type="Proteomes" id="UP001165283">
    <property type="component" value="Unassembled WGS sequence"/>
</dbReference>
<proteinExistence type="inferred from homology"/>
<dbReference type="EMBL" id="JAGSOV010000044">
    <property type="protein sequence ID" value="MCO1657570.1"/>
    <property type="molecule type" value="Genomic_DNA"/>
</dbReference>
<dbReference type="InterPro" id="IPR000515">
    <property type="entry name" value="MetI-like"/>
</dbReference>
<evidence type="ECO:0000256" key="7">
    <source>
        <dbReference type="RuleBase" id="RU363032"/>
    </source>
</evidence>
<keyword evidence="3" id="KW-1003">Cell membrane</keyword>
<accession>A0ABT1A3K8</accession>
<comment type="subcellular location">
    <subcellularLocation>
        <location evidence="1 7">Cell membrane</location>
        <topology evidence="1 7">Multi-pass membrane protein</topology>
    </subcellularLocation>
</comment>
<dbReference type="Pfam" id="PF19300">
    <property type="entry name" value="BPD_transp_1_N"/>
    <property type="match status" value="1"/>
</dbReference>
<protein>
    <submittedName>
        <fullName evidence="9">ABC transporter permease</fullName>
    </submittedName>
</protein>
<dbReference type="InterPro" id="IPR045621">
    <property type="entry name" value="BPD_transp_1_N"/>
</dbReference>
<keyword evidence="6 7" id="KW-0472">Membrane</keyword>
<feature type="domain" description="ABC transmembrane type-1" evidence="8">
    <location>
        <begin position="96"/>
        <end position="316"/>
    </location>
</feature>
<dbReference type="PROSITE" id="PS50928">
    <property type="entry name" value="ABC_TM1"/>
    <property type="match status" value="1"/>
</dbReference>
<dbReference type="InterPro" id="IPR035906">
    <property type="entry name" value="MetI-like_sf"/>
</dbReference>
<feature type="transmembrane region" description="Helical" evidence="7">
    <location>
        <begin position="296"/>
        <end position="319"/>
    </location>
</feature>
<feature type="transmembrane region" description="Helical" evidence="7">
    <location>
        <begin position="189"/>
        <end position="208"/>
    </location>
</feature>
<keyword evidence="10" id="KW-1185">Reference proteome</keyword>
<dbReference type="PANTHER" id="PTHR43163:SF6">
    <property type="entry name" value="DIPEPTIDE TRANSPORT SYSTEM PERMEASE PROTEIN DPPB-RELATED"/>
    <property type="match status" value="1"/>
</dbReference>
<comment type="similarity">
    <text evidence="7">Belongs to the binding-protein-dependent transport system permease family.</text>
</comment>
<evidence type="ECO:0000256" key="1">
    <source>
        <dbReference type="ARBA" id="ARBA00004651"/>
    </source>
</evidence>
<sequence length="326" mass="35700">MLAFTLRRIAISIPVLLISSFVVFVLASAAGDPLDPLLARNPPPPPQTIANETERLRLDDPLLSRYWQWLTGIFQGDFGPSVNPARVIGDEIGDRFLVTLRLIALAMIVALVLAVVVGVVSAVKQYSLVDYGATFFGFLFLSMPAFWLAILLKQAGIEFNLAVGDSVIYTIGEATPNFQGSFGERLADIAGHMVLPTISLALISYAAWSRYQRASMLEVMNSDYIRLARAKGLPQRTVTVRHGLRNALIPLTTVTALDLASIISGAVVTERVFQWRGMGDFLLNAIATDDVYATMAWLLVTATVVILFNLIADLLYAVLDPRIRYA</sequence>
<keyword evidence="2 7" id="KW-0813">Transport</keyword>
<dbReference type="SUPFAM" id="SSF161098">
    <property type="entry name" value="MetI-like"/>
    <property type="match status" value="1"/>
</dbReference>
<name>A0ABT1A3K8_9PSEU</name>
<dbReference type="PANTHER" id="PTHR43163">
    <property type="entry name" value="DIPEPTIDE TRANSPORT SYSTEM PERMEASE PROTEIN DPPB-RELATED"/>
    <property type="match status" value="1"/>
</dbReference>
<evidence type="ECO:0000256" key="5">
    <source>
        <dbReference type="ARBA" id="ARBA00022989"/>
    </source>
</evidence>
<gene>
    <name evidence="9" type="ORF">KDL28_21150</name>
</gene>
<organism evidence="9 10">
    <name type="scientific">Pseudonocardia humida</name>
    <dbReference type="NCBI Taxonomy" id="2800819"/>
    <lineage>
        <taxon>Bacteria</taxon>
        <taxon>Bacillati</taxon>
        <taxon>Actinomycetota</taxon>
        <taxon>Actinomycetes</taxon>
        <taxon>Pseudonocardiales</taxon>
        <taxon>Pseudonocardiaceae</taxon>
        <taxon>Pseudonocardia</taxon>
    </lineage>
</organism>
<evidence type="ECO:0000256" key="6">
    <source>
        <dbReference type="ARBA" id="ARBA00023136"/>
    </source>
</evidence>
<dbReference type="CDD" id="cd06261">
    <property type="entry name" value="TM_PBP2"/>
    <property type="match status" value="1"/>
</dbReference>
<comment type="caution">
    <text evidence="9">The sequence shown here is derived from an EMBL/GenBank/DDBJ whole genome shotgun (WGS) entry which is preliminary data.</text>
</comment>